<feature type="region of interest" description="Disordered" evidence="1">
    <location>
        <begin position="1885"/>
        <end position="1965"/>
    </location>
</feature>
<feature type="compositionally biased region" description="Basic residues" evidence="1">
    <location>
        <begin position="522"/>
        <end position="532"/>
    </location>
</feature>
<feature type="compositionally biased region" description="Low complexity" evidence="1">
    <location>
        <begin position="556"/>
        <end position="576"/>
    </location>
</feature>
<feature type="compositionally biased region" description="Low complexity" evidence="1">
    <location>
        <begin position="594"/>
        <end position="609"/>
    </location>
</feature>
<keyword evidence="2" id="KW-1185">Reference proteome</keyword>
<accession>A0A7E4W6D8</accession>
<feature type="compositionally biased region" description="Low complexity" evidence="1">
    <location>
        <begin position="1906"/>
        <end position="1932"/>
    </location>
</feature>
<feature type="compositionally biased region" description="Polar residues" evidence="1">
    <location>
        <begin position="1978"/>
        <end position="1995"/>
    </location>
</feature>
<dbReference type="Proteomes" id="UP000492821">
    <property type="component" value="Unassembled WGS sequence"/>
</dbReference>
<feature type="region of interest" description="Disordered" evidence="1">
    <location>
        <begin position="1977"/>
        <end position="2020"/>
    </location>
</feature>
<feature type="region of interest" description="Disordered" evidence="1">
    <location>
        <begin position="1"/>
        <end position="227"/>
    </location>
</feature>
<feature type="compositionally biased region" description="Low complexity" evidence="1">
    <location>
        <begin position="1370"/>
        <end position="1389"/>
    </location>
</feature>
<sequence length="2103" mass="226777">MSSYRRYSSRDPGPSIRDSVRSALPSSTRRSLSHVGDASTTGTSWGSLRFGKSMTDGPSSSLRDRLNRYSSAYDGPSGGGKSSSAASSSYAPSTGSTATLASSRYSTTTARDSASRALSPPSGYVRSALANYQKAVEASDRPGRTRTSVAGPLMTYRSQTARDMFSPSRYVATSEPRSTSLASGSSSYLGASRADADSRSRSTGRTNYGGTSYTTPNSSLSRVTSSSLLASAARRPSTYDNNNDNLSLAVTKALNNRVTPKADRPWRQRMADAARIRNYAGADAPTSTVVSRLAASRAQRRSSIGQNSGDELQHSIESLKSYVADPMASDRSSAISKYRARNGNPLDTSTASTSTPTVPFRHYRTSGYGKTLADAQTDSLSVPGALSARPSSMGVVENLMSRSYSPIRTARPLLERFSSHEHVPSLGRTTTSSTSGSAMFRDKGQTILEEIQERWGGEDEAPPPTTPKKKPNPRSAKERTARHNSRNRSLSREPPKSSSSSEDDEKAGPGGLRSRRSSRDPPKKRRLVRKHSSNMSKLPPELPSTAKASATVTIPAATKNEAKTPAAKTTAAGDKAQPGGATTVDPSEPLTVKTDTAPASPAPQPASTTMGVKQSKPSPLQRVLAPFLRKVTKPPVVVEAGAPSPSAVITVETAPTIEVPTTSDAAPKAVEATPSPRSAVVSISVSDNSASTAIPDSSIVDDDESKYNAVAEFRPAAPKRTGKAFKVKSSKPVPGLWQQNAGEINISCNRRFTRKTVSNLAASIVIRDSRRSKAALRRVKAAPTIRKKAPSPSFVEKHLEVVLVGHPKPPRESAFKALKLKRPVLTYKVTAKFKPPPIPVTAVAVLNQEIAALKASKPLRAVAGTTLPEHPVASTSFTCNASGETVKNVDLNVNRKEEKRAARVTVIAVDVMDVNWSTASKRVKMPITPAAKKALIEVIEQQAAIIDSERVRLAQNFKPESEDDDISLASDRVETQASLVLSSLRNAAPRIVDDDEQTSIDEDFGPPSTEGPLILPDQSVLEAYVRRKRGEFERLRSEPVRSPSRTTLGAESPCLSTTSELVHPCAVRIVEPSRAVAQFSAPNRNRVDSVESVSLPCSNRNSGMLDFITAANNGFESNGNGGFRASLRRPVPRKESLNTHVFDTPKTPFEAAMQNQANQMLKKQVNVNDEDISIAESLADLPQHRHHQRRPSIESTQSMPPITASSGLAHGFATAAALASQPRHERYAAHIPVRQPSVEPGRQSTTSIDSGHSGVLDTATRQLDQVIDQARFRHHQHRSKFKEAIDYLDQIFEDLNKDMSPPTSTSAEKKPEAPVGATRGIQAAKAVFQPSNGIQRPIALNSSSSKVTPPTTTATTNVPVVRLRKPSDLAASSTRQQPQSTSTSMSTVVPAPPQSNTTTAKPVAPLRTVGPKPFPKLAKSSPLQQTSGDVEITETIVLPSKSNPEKMDFTRQWLSGDIKSWAEKPDLIVASSDLTSPNDSDDRSIGSCSAEVAAINAADRRRKRQVRETPDIIKSSKTNQHQHQHQHQHQNQHQQMPQPQVMKPKPTIVTPIKPQPMRPAPQYAPFPTNGQLLNVAMDSSPSGSLQKTPSHEYVRPQPQQGNYDRAGSQDYQSLGSVHSQEGYKPPSSLSLYSNSLQRGGAFQQYSTRGSIHSLPDATSFGRNQNPSHVNPVQQDPILAIDALVAELELNTDPNGTDKRRSFPTADAPIPISRQNLQPQYPRGPGGVHRIASTNGPRHASIGMAAPAKTSTGSMDRNYRQMRANHNHHQPVKSSQKASLDEMANMLTHVAGDLKPLPSPRRMAPASSVLHGPKTTPFETINAERIGASRVNAMQQMFETKNTNNNDPKDVKIKDSWRTKPKPSVSKEEENYYEINEYSRMEAVSANKAPKQHYQHPPTVPPPPAPSSSANSSQHGYYSSSASSLGRANSGSNPPVRRGSFAGKHSISSRAASFDDDEEDDGFYDNIGVDVDRRMSEADNASIQSHQLPPTQKSGSSGPGRLGQLIRRIGGHGRPPMTASSTVSLNRMGLEAIPTSSGHPLTKSNSLSNEPWREIIEGDYRPHVNGATRPRLASNASSNNSVSGFGFGQRLKQSIFGGSKRRLF</sequence>
<feature type="compositionally biased region" description="Low complexity" evidence="1">
    <location>
        <begin position="1342"/>
        <end position="1361"/>
    </location>
</feature>
<protein>
    <submittedName>
        <fullName evidence="3">Protein kinase domain-containing protein</fullName>
    </submittedName>
</protein>
<feature type="region of interest" description="Disordered" evidence="1">
    <location>
        <begin position="1515"/>
        <end position="1632"/>
    </location>
</feature>
<feature type="compositionally biased region" description="Low complexity" evidence="1">
    <location>
        <begin position="82"/>
        <end position="99"/>
    </location>
</feature>
<feature type="region of interest" description="Disordered" evidence="1">
    <location>
        <begin position="454"/>
        <end position="621"/>
    </location>
</feature>
<feature type="compositionally biased region" description="Basic residues" evidence="1">
    <location>
        <begin position="1520"/>
        <end position="1530"/>
    </location>
</feature>
<proteinExistence type="predicted"/>
<feature type="compositionally biased region" description="Low complexity" evidence="1">
    <location>
        <begin position="218"/>
        <end position="227"/>
    </location>
</feature>
<feature type="compositionally biased region" description="Acidic residues" evidence="1">
    <location>
        <begin position="1953"/>
        <end position="1962"/>
    </location>
</feature>
<feature type="region of interest" description="Disordered" evidence="1">
    <location>
        <begin position="1791"/>
        <end position="1815"/>
    </location>
</feature>
<feature type="region of interest" description="Disordered" evidence="1">
    <location>
        <begin position="1338"/>
        <end position="1426"/>
    </location>
</feature>
<feature type="region of interest" description="Disordered" evidence="1">
    <location>
        <begin position="1838"/>
        <end position="1869"/>
    </location>
</feature>
<feature type="region of interest" description="Disordered" evidence="1">
    <location>
        <begin position="1653"/>
        <end position="1673"/>
    </location>
</feature>
<feature type="compositionally biased region" description="Polar residues" evidence="1">
    <location>
        <begin position="1609"/>
        <end position="1619"/>
    </location>
</feature>
<feature type="compositionally biased region" description="Pro residues" evidence="1">
    <location>
        <begin position="1553"/>
        <end position="1564"/>
    </location>
</feature>
<feature type="compositionally biased region" description="Polar residues" evidence="1">
    <location>
        <begin position="100"/>
        <end position="112"/>
    </location>
</feature>
<feature type="compositionally biased region" description="Low complexity" evidence="1">
    <location>
        <begin position="1531"/>
        <end position="1552"/>
    </location>
</feature>
<dbReference type="WBParaSite" id="Pan_g6645.t2">
    <property type="protein sequence ID" value="Pan_g6645.t2"/>
    <property type="gene ID" value="Pan_g6645"/>
</dbReference>
<feature type="region of interest" description="Disordered" evidence="1">
    <location>
        <begin position="1691"/>
        <end position="1752"/>
    </location>
</feature>
<feature type="compositionally biased region" description="Polar residues" evidence="1">
    <location>
        <begin position="208"/>
        <end position="217"/>
    </location>
</feature>
<evidence type="ECO:0000313" key="2">
    <source>
        <dbReference type="Proteomes" id="UP000492821"/>
    </source>
</evidence>
<feature type="compositionally biased region" description="Polar residues" evidence="1">
    <location>
        <begin position="1660"/>
        <end position="1673"/>
    </location>
</feature>
<reference evidence="3" key="2">
    <citation type="submission" date="2020-10" db="UniProtKB">
        <authorList>
            <consortium name="WormBaseParasite"/>
        </authorList>
    </citation>
    <scope>IDENTIFICATION</scope>
</reference>
<evidence type="ECO:0000256" key="1">
    <source>
        <dbReference type="SAM" id="MobiDB-lite"/>
    </source>
</evidence>
<feature type="compositionally biased region" description="Low complexity" evidence="1">
    <location>
        <begin position="348"/>
        <end position="357"/>
    </location>
</feature>
<feature type="compositionally biased region" description="Basic and acidic residues" evidence="1">
    <location>
        <begin position="1846"/>
        <end position="1857"/>
    </location>
</feature>
<feature type="region of interest" description="Disordered" evidence="1">
    <location>
        <begin position="340"/>
        <end position="362"/>
    </location>
</feature>
<feature type="compositionally biased region" description="Polar residues" evidence="1">
    <location>
        <begin position="1568"/>
        <end position="1588"/>
    </location>
</feature>
<evidence type="ECO:0000313" key="3">
    <source>
        <dbReference type="WBParaSite" id="Pan_g6645.t2"/>
    </source>
</evidence>
<feature type="region of interest" description="Disordered" evidence="1">
    <location>
        <begin position="418"/>
        <end position="439"/>
    </location>
</feature>
<reference evidence="2" key="1">
    <citation type="journal article" date="2013" name="Genetics">
        <title>The draft genome and transcriptome of Panagrellus redivivus are shaped by the harsh demands of a free-living lifestyle.</title>
        <authorList>
            <person name="Srinivasan J."/>
            <person name="Dillman A.R."/>
            <person name="Macchietto M.G."/>
            <person name="Heikkinen L."/>
            <person name="Lakso M."/>
            <person name="Fracchia K.M."/>
            <person name="Antoshechkin I."/>
            <person name="Mortazavi A."/>
            <person name="Wong G."/>
            <person name="Sternberg P.W."/>
        </authorList>
    </citation>
    <scope>NUCLEOTIDE SEQUENCE [LARGE SCALE GENOMIC DNA]</scope>
    <source>
        <strain evidence="2">MT8872</strain>
    </source>
</reference>
<organism evidence="2 3">
    <name type="scientific">Panagrellus redivivus</name>
    <name type="common">Microworm</name>
    <dbReference type="NCBI Taxonomy" id="6233"/>
    <lineage>
        <taxon>Eukaryota</taxon>
        <taxon>Metazoa</taxon>
        <taxon>Ecdysozoa</taxon>
        <taxon>Nematoda</taxon>
        <taxon>Chromadorea</taxon>
        <taxon>Rhabditida</taxon>
        <taxon>Tylenchina</taxon>
        <taxon>Panagrolaimomorpha</taxon>
        <taxon>Panagrolaimoidea</taxon>
        <taxon>Panagrolaimidae</taxon>
        <taxon>Panagrellus</taxon>
    </lineage>
</organism>
<name>A0A7E4W6D8_PANRE</name>
<feature type="compositionally biased region" description="Low complexity" evidence="1">
    <location>
        <begin position="178"/>
        <end position="193"/>
    </location>
</feature>